<dbReference type="InterPro" id="IPR031127">
    <property type="entry name" value="E3_UB_ligase_RBR"/>
</dbReference>
<dbReference type="CDD" id="cd20346">
    <property type="entry name" value="BRcat_RBR_ANKIB1"/>
    <property type="match status" value="1"/>
</dbReference>
<dbReference type="PROSITE" id="PS51873">
    <property type="entry name" value="TRIAD"/>
    <property type="match status" value="1"/>
</dbReference>
<keyword evidence="7" id="KW-0479">Metal-binding</keyword>
<keyword evidence="9 12" id="KW-0863">Zinc-finger</keyword>
<comment type="similarity">
    <text evidence="4">Belongs to the RBR family. Ariadne subfamily.</text>
</comment>
<feature type="domain" description="RING-type" evidence="14">
    <location>
        <begin position="133"/>
        <end position="372"/>
    </location>
</feature>
<dbReference type="SUPFAM" id="SSF57850">
    <property type="entry name" value="RING/U-box"/>
    <property type="match status" value="2"/>
</dbReference>
<reference evidence="15" key="1">
    <citation type="submission" date="2023-04" db="EMBL/GenBank/DDBJ databases">
        <authorList>
            <person name="Vijverberg K."/>
            <person name="Xiong W."/>
            <person name="Schranz E."/>
        </authorList>
    </citation>
    <scope>NUCLEOTIDE SEQUENCE</scope>
</reference>
<keyword evidence="16" id="KW-1185">Reference proteome</keyword>
<dbReference type="Proteomes" id="UP001177003">
    <property type="component" value="Chromosome 7"/>
</dbReference>
<feature type="domain" description="RING-type" evidence="13">
    <location>
        <begin position="137"/>
        <end position="182"/>
    </location>
</feature>
<evidence type="ECO:0000256" key="8">
    <source>
        <dbReference type="ARBA" id="ARBA00022737"/>
    </source>
</evidence>
<name>A0AA35ZPL0_LACSI</name>
<keyword evidence="6" id="KW-0808">Transferase</keyword>
<keyword evidence="10" id="KW-0833">Ubl conjugation pathway</keyword>
<gene>
    <name evidence="15" type="ORF">LSALG_LOCUS34344</name>
</gene>
<dbReference type="SMART" id="SM00647">
    <property type="entry name" value="IBR"/>
    <property type="match status" value="1"/>
</dbReference>
<dbReference type="EC" id="2.3.2.31" evidence="5"/>
<dbReference type="PROSITE" id="PS50089">
    <property type="entry name" value="ZF_RING_2"/>
    <property type="match status" value="1"/>
</dbReference>
<comment type="cofactor">
    <cofactor evidence="2">
        <name>Zn(2+)</name>
        <dbReference type="ChEBI" id="CHEBI:29105"/>
    </cofactor>
</comment>
<dbReference type="InterPro" id="IPR044066">
    <property type="entry name" value="TRIAD_supradom"/>
</dbReference>
<dbReference type="InterPro" id="IPR001841">
    <property type="entry name" value="Znf_RING"/>
</dbReference>
<evidence type="ECO:0000313" key="15">
    <source>
        <dbReference type="EMBL" id="CAI9295402.1"/>
    </source>
</evidence>
<dbReference type="InterPro" id="IPR002867">
    <property type="entry name" value="IBR_dom"/>
</dbReference>
<evidence type="ECO:0000259" key="14">
    <source>
        <dbReference type="PROSITE" id="PS51873"/>
    </source>
</evidence>
<evidence type="ECO:0000313" key="16">
    <source>
        <dbReference type="Proteomes" id="UP001177003"/>
    </source>
</evidence>
<keyword evidence="11" id="KW-0862">Zinc</keyword>
<protein>
    <recommendedName>
        <fullName evidence="5">RBR-type E3 ubiquitin transferase</fullName>
        <ecNumber evidence="5">2.3.2.31</ecNumber>
    </recommendedName>
</protein>
<evidence type="ECO:0000256" key="12">
    <source>
        <dbReference type="PROSITE-ProRule" id="PRU00175"/>
    </source>
</evidence>
<dbReference type="Pfam" id="PF01485">
    <property type="entry name" value="IBR"/>
    <property type="match status" value="1"/>
</dbReference>
<dbReference type="PANTHER" id="PTHR11685">
    <property type="entry name" value="RBR FAMILY RING FINGER AND IBR DOMAIN-CONTAINING"/>
    <property type="match status" value="1"/>
</dbReference>
<evidence type="ECO:0000259" key="13">
    <source>
        <dbReference type="PROSITE" id="PS50089"/>
    </source>
</evidence>
<dbReference type="EMBL" id="OX465083">
    <property type="protein sequence ID" value="CAI9295402.1"/>
    <property type="molecule type" value="Genomic_DNA"/>
</dbReference>
<evidence type="ECO:0000256" key="7">
    <source>
        <dbReference type="ARBA" id="ARBA00022723"/>
    </source>
</evidence>
<sequence>MVFLFLSFLKMVSEDDMHDASDVDICEEDHNNGDALYGGGDEVGCEFFDFDSDDSDEVLVSQQKVVLLANALIISWLEDVAALSISRDSASIHLRSTDGNFSGVHEGWFFNEDEVCKAVGVLEYTNTKAAEGEELLCGICFESYPLDNTITVAACGHEFCNICWTAYICKSINDAPRCLTLRCPTPSCVAAVGVDMDNMLTSDEDKNKYHGYLLGYCTVGNRRTKWCPAPGCDYAIEFEHGSGGYDVTCSCLYRFCWNCTGEAHHPVDYETMSKWITKESKNMKLLCVGQWSDHTGGLYTCRRYESAKQEIAVATQESLRQKAVVDLQQVQTIDLARLSKKVCQPEAMLKFIVEAWLQVVECRRVLKCTYVYGYYLEVAKRQLFEYVQGEAEVGLERLHQYAEKEFHTFLEAADVSRDDFDNFRWKLVGFTRVTRTHFENLVSALEDGLFDVDTHGTTSKGKGKGPIHGGLSRTDALTQWSFLCKLKGFDRNGLKSRFSGVDGLQLKLDMLLWKEDDSKSNFEKDGEEAFTLMAAPEKQVKELLFLTSFFRWECRIHR</sequence>
<evidence type="ECO:0000256" key="1">
    <source>
        <dbReference type="ARBA" id="ARBA00001798"/>
    </source>
</evidence>
<dbReference type="AlphaFoldDB" id="A0AA35ZPL0"/>
<organism evidence="15 16">
    <name type="scientific">Lactuca saligna</name>
    <name type="common">Willowleaf lettuce</name>
    <dbReference type="NCBI Taxonomy" id="75948"/>
    <lineage>
        <taxon>Eukaryota</taxon>
        <taxon>Viridiplantae</taxon>
        <taxon>Streptophyta</taxon>
        <taxon>Embryophyta</taxon>
        <taxon>Tracheophyta</taxon>
        <taxon>Spermatophyta</taxon>
        <taxon>Magnoliopsida</taxon>
        <taxon>eudicotyledons</taxon>
        <taxon>Gunneridae</taxon>
        <taxon>Pentapetalae</taxon>
        <taxon>asterids</taxon>
        <taxon>campanulids</taxon>
        <taxon>Asterales</taxon>
        <taxon>Asteraceae</taxon>
        <taxon>Cichorioideae</taxon>
        <taxon>Cichorieae</taxon>
        <taxon>Lactucinae</taxon>
        <taxon>Lactuca</taxon>
    </lineage>
</organism>
<evidence type="ECO:0000256" key="11">
    <source>
        <dbReference type="ARBA" id="ARBA00022833"/>
    </source>
</evidence>
<dbReference type="GO" id="GO:0016567">
    <property type="term" value="P:protein ubiquitination"/>
    <property type="evidence" value="ECO:0007669"/>
    <property type="project" value="InterPro"/>
</dbReference>
<keyword evidence="8" id="KW-0677">Repeat</keyword>
<comment type="catalytic activity">
    <reaction evidence="1">
        <text>[E2 ubiquitin-conjugating enzyme]-S-ubiquitinyl-L-cysteine + [acceptor protein]-L-lysine = [E2 ubiquitin-conjugating enzyme]-L-cysteine + [acceptor protein]-N(6)-ubiquitinyl-L-lysine.</text>
        <dbReference type="EC" id="2.3.2.31"/>
    </reaction>
</comment>
<evidence type="ECO:0000256" key="5">
    <source>
        <dbReference type="ARBA" id="ARBA00012251"/>
    </source>
</evidence>
<evidence type="ECO:0000256" key="2">
    <source>
        <dbReference type="ARBA" id="ARBA00001947"/>
    </source>
</evidence>
<dbReference type="Gene3D" id="3.30.40.10">
    <property type="entry name" value="Zinc/RING finger domain, C3HC4 (zinc finger)"/>
    <property type="match status" value="1"/>
</dbReference>
<dbReference type="GO" id="GO:0008270">
    <property type="term" value="F:zinc ion binding"/>
    <property type="evidence" value="ECO:0007669"/>
    <property type="project" value="UniProtKB-KW"/>
</dbReference>
<evidence type="ECO:0000256" key="10">
    <source>
        <dbReference type="ARBA" id="ARBA00022786"/>
    </source>
</evidence>
<comment type="function">
    <text evidence="3">Might act as an E3 ubiquitin-protein ligase, or as part of E3 complex, which accepts ubiquitin from specific E2 ubiquitin-conjugating enzymes and then transfers it to substrates.</text>
</comment>
<evidence type="ECO:0000256" key="4">
    <source>
        <dbReference type="ARBA" id="ARBA00005884"/>
    </source>
</evidence>
<evidence type="ECO:0000256" key="6">
    <source>
        <dbReference type="ARBA" id="ARBA00022679"/>
    </source>
</evidence>
<dbReference type="InterPro" id="IPR013083">
    <property type="entry name" value="Znf_RING/FYVE/PHD"/>
</dbReference>
<proteinExistence type="inferred from homology"/>
<dbReference type="Gene3D" id="1.20.120.1750">
    <property type="match status" value="1"/>
</dbReference>
<evidence type="ECO:0000256" key="3">
    <source>
        <dbReference type="ARBA" id="ARBA00003976"/>
    </source>
</evidence>
<evidence type="ECO:0000256" key="9">
    <source>
        <dbReference type="ARBA" id="ARBA00022771"/>
    </source>
</evidence>
<dbReference type="GO" id="GO:0061630">
    <property type="term" value="F:ubiquitin protein ligase activity"/>
    <property type="evidence" value="ECO:0007669"/>
    <property type="project" value="UniProtKB-EC"/>
</dbReference>
<accession>A0AA35ZPL0</accession>